<feature type="transmembrane region" description="Helical" evidence="1">
    <location>
        <begin position="97"/>
        <end position="116"/>
    </location>
</feature>
<reference evidence="3" key="1">
    <citation type="journal article" date="2019" name="Int. J. Syst. Evol. Microbiol.">
        <title>The Global Catalogue of Microorganisms (GCM) 10K type strain sequencing project: providing services to taxonomists for standard genome sequencing and annotation.</title>
        <authorList>
            <consortium name="The Broad Institute Genomics Platform"/>
            <consortium name="The Broad Institute Genome Sequencing Center for Infectious Disease"/>
            <person name="Wu L."/>
            <person name="Ma J."/>
        </authorList>
    </citation>
    <scope>NUCLEOTIDE SEQUENCE [LARGE SCALE GENOMIC DNA]</scope>
    <source>
        <strain evidence="3">JCM 1490</strain>
    </source>
</reference>
<keyword evidence="1" id="KW-0472">Membrane</keyword>
<keyword evidence="3" id="KW-1185">Reference proteome</keyword>
<sequence length="236" mass="25459">MPAAGDEHLPRSMRGSAPGWRTRASLTFPLTTCGAGVAVAALGVSELAGRPAAGAFVIGIGVLFVMLGLPRRPGRASPRDVVHDGETALAVPRRGVAVPRSVAILVLLVASIGMLLEGDWGKLWGLPFALVMVAAGGVTLLHPRARRPEPIVLTREAVVLGPGSDPQRVRWDEITAAERMWRRVWPWWSRPSLFRNVIVLRGHDGGELATIPIERLATDPAQTVELLRERLRRAVT</sequence>
<proteinExistence type="predicted"/>
<evidence type="ECO:0000313" key="3">
    <source>
        <dbReference type="Proteomes" id="UP001596455"/>
    </source>
</evidence>
<organism evidence="2 3">
    <name type="scientific">Georgenia alba</name>
    <dbReference type="NCBI Taxonomy" id="2233858"/>
    <lineage>
        <taxon>Bacteria</taxon>
        <taxon>Bacillati</taxon>
        <taxon>Actinomycetota</taxon>
        <taxon>Actinomycetes</taxon>
        <taxon>Micrococcales</taxon>
        <taxon>Bogoriellaceae</taxon>
        <taxon>Georgenia</taxon>
    </lineage>
</organism>
<name>A0ABW2QFX3_9MICO</name>
<gene>
    <name evidence="2" type="ORF">ACFQQL_17160</name>
</gene>
<keyword evidence="1" id="KW-1133">Transmembrane helix</keyword>
<dbReference type="EMBL" id="JBHTCQ010000004">
    <property type="protein sequence ID" value="MFC7406852.1"/>
    <property type="molecule type" value="Genomic_DNA"/>
</dbReference>
<evidence type="ECO:0000256" key="1">
    <source>
        <dbReference type="SAM" id="Phobius"/>
    </source>
</evidence>
<dbReference type="RefSeq" id="WP_382396380.1">
    <property type="nucleotide sequence ID" value="NZ_JBHTCQ010000004.1"/>
</dbReference>
<accession>A0ABW2QFX3</accession>
<evidence type="ECO:0000313" key="2">
    <source>
        <dbReference type="EMBL" id="MFC7406852.1"/>
    </source>
</evidence>
<keyword evidence="1" id="KW-0812">Transmembrane</keyword>
<feature type="transmembrane region" description="Helical" evidence="1">
    <location>
        <begin position="24"/>
        <end position="45"/>
    </location>
</feature>
<comment type="caution">
    <text evidence="2">The sequence shown here is derived from an EMBL/GenBank/DDBJ whole genome shotgun (WGS) entry which is preliminary data.</text>
</comment>
<evidence type="ECO:0008006" key="4">
    <source>
        <dbReference type="Google" id="ProtNLM"/>
    </source>
</evidence>
<feature type="transmembrane region" description="Helical" evidence="1">
    <location>
        <begin position="51"/>
        <end position="69"/>
    </location>
</feature>
<dbReference type="Proteomes" id="UP001596455">
    <property type="component" value="Unassembled WGS sequence"/>
</dbReference>
<feature type="transmembrane region" description="Helical" evidence="1">
    <location>
        <begin position="122"/>
        <end position="141"/>
    </location>
</feature>
<protein>
    <recommendedName>
        <fullName evidence="4">PH domain-containing protein</fullName>
    </recommendedName>
</protein>